<gene>
    <name evidence="2" type="ORF">AS030_04820</name>
</gene>
<keyword evidence="1" id="KW-0446">Lipid-binding</keyword>
<dbReference type="InterPro" id="IPR003797">
    <property type="entry name" value="DegV"/>
</dbReference>
<dbReference type="InterPro" id="IPR043168">
    <property type="entry name" value="DegV_C"/>
</dbReference>
<dbReference type="PANTHER" id="PTHR33434">
    <property type="entry name" value="DEGV DOMAIN-CONTAINING PROTEIN DR_1986-RELATED"/>
    <property type="match status" value="1"/>
</dbReference>
<name>A0A0V8JCW8_9BACL</name>
<dbReference type="PROSITE" id="PS51482">
    <property type="entry name" value="DEGV"/>
    <property type="match status" value="1"/>
</dbReference>
<evidence type="ECO:0000313" key="3">
    <source>
        <dbReference type="Proteomes" id="UP000054099"/>
    </source>
</evidence>
<organism evidence="2 3">
    <name type="scientific">Fictibacillus enclensis</name>
    <dbReference type="NCBI Taxonomy" id="1017270"/>
    <lineage>
        <taxon>Bacteria</taxon>
        <taxon>Bacillati</taxon>
        <taxon>Bacillota</taxon>
        <taxon>Bacilli</taxon>
        <taxon>Bacillales</taxon>
        <taxon>Fictibacillaceae</taxon>
        <taxon>Fictibacillus</taxon>
    </lineage>
</organism>
<dbReference type="Gene3D" id="3.30.1180.10">
    <property type="match status" value="1"/>
</dbReference>
<dbReference type="AlphaFoldDB" id="A0A0V8JCW8"/>
<dbReference type="OrthoDB" id="5429275at2"/>
<sequence>MNITFVLDSASDYCAEHHALSVPLAVVPLNITFGSDHFLDGETISTDMFYERMAKEEHLPKTSQPSPQAFLNVFQKEIEKGNELIYVGLSSNLSGTVQSASIAKGMLDEKVQNRVHIIDSGTASAGVQVLIKLADSLVCQGKNAKQVVEEIEQLKETIIAYVLLETLENVKKGGRISAVQGAIAEFLNIKPLLSVQNGIVETVGKFRGKKKGLCKLKEILQDWHHQHPEKELFIIHSLPSKQEVIKEFGDFFSFSKFKSVTFTRFGSTIGTYASENAIGFILH</sequence>
<dbReference type="GO" id="GO:0008289">
    <property type="term" value="F:lipid binding"/>
    <property type="evidence" value="ECO:0007669"/>
    <property type="project" value="UniProtKB-KW"/>
</dbReference>
<dbReference type="Proteomes" id="UP000054099">
    <property type="component" value="Unassembled WGS sequence"/>
</dbReference>
<proteinExistence type="predicted"/>
<keyword evidence="3" id="KW-1185">Reference proteome</keyword>
<dbReference type="EMBL" id="LNQN01000001">
    <property type="protein sequence ID" value="KSU84853.1"/>
    <property type="molecule type" value="Genomic_DNA"/>
</dbReference>
<evidence type="ECO:0008006" key="4">
    <source>
        <dbReference type="Google" id="ProtNLM"/>
    </source>
</evidence>
<dbReference type="Gene3D" id="3.40.50.10170">
    <property type="match status" value="1"/>
</dbReference>
<reference evidence="2 3" key="1">
    <citation type="journal article" date="2014" name="Antonie Van Leeuwenhoek">
        <title>Fictibacillus enclensis sp. nov., isolated from marine sediment.</title>
        <authorList>
            <person name="Dastager S.G."/>
            <person name="Mawlankar R."/>
            <person name="Srinivasan K."/>
            <person name="Tang S.K."/>
            <person name="Lee J.C."/>
            <person name="Ramana V.V."/>
            <person name="Shouche Y.S."/>
        </authorList>
    </citation>
    <scope>NUCLEOTIDE SEQUENCE [LARGE SCALE GENOMIC DNA]</scope>
    <source>
        <strain evidence="2 3">NIO-1003</strain>
    </source>
</reference>
<dbReference type="SUPFAM" id="SSF82549">
    <property type="entry name" value="DAK1/DegV-like"/>
    <property type="match status" value="1"/>
</dbReference>
<dbReference type="InterPro" id="IPR050270">
    <property type="entry name" value="DegV_domain_contain"/>
</dbReference>
<evidence type="ECO:0000256" key="1">
    <source>
        <dbReference type="ARBA" id="ARBA00023121"/>
    </source>
</evidence>
<dbReference type="PANTHER" id="PTHR33434:SF2">
    <property type="entry name" value="FATTY ACID-BINDING PROTEIN TM_1468"/>
    <property type="match status" value="1"/>
</dbReference>
<dbReference type="RefSeq" id="WP_061968992.1">
    <property type="nucleotide sequence ID" value="NZ_FMAV01000001.1"/>
</dbReference>
<dbReference type="NCBIfam" id="TIGR00762">
    <property type="entry name" value="DegV"/>
    <property type="match status" value="1"/>
</dbReference>
<dbReference type="Pfam" id="PF02645">
    <property type="entry name" value="DegV"/>
    <property type="match status" value="1"/>
</dbReference>
<accession>A0A0V8JCW8</accession>
<comment type="caution">
    <text evidence="2">The sequence shown here is derived from an EMBL/GenBank/DDBJ whole genome shotgun (WGS) entry which is preliminary data.</text>
</comment>
<protein>
    <recommendedName>
        <fullName evidence="4">Fatty acid-binding protein DegV</fullName>
    </recommendedName>
</protein>
<evidence type="ECO:0000313" key="2">
    <source>
        <dbReference type="EMBL" id="KSU84853.1"/>
    </source>
</evidence>